<accession>A0A2S1SZ09</accession>
<dbReference type="OrthoDB" id="287565at2"/>
<evidence type="ECO:0000313" key="1">
    <source>
        <dbReference type="EMBL" id="AWI31487.1"/>
    </source>
</evidence>
<dbReference type="EMBL" id="CP029188">
    <property type="protein sequence ID" value="AWI31487.1"/>
    <property type="molecule type" value="Genomic_DNA"/>
</dbReference>
<name>A0A2S1SZ09_9ACTN</name>
<protein>
    <submittedName>
        <fullName evidence="1">SRPBCC domain-containing protein</fullName>
    </submittedName>
</protein>
<dbReference type="SUPFAM" id="SSF55961">
    <property type="entry name" value="Bet v1-like"/>
    <property type="match status" value="1"/>
</dbReference>
<dbReference type="Gene3D" id="3.30.530.20">
    <property type="match status" value="1"/>
</dbReference>
<gene>
    <name evidence="1" type="ORF">DDW44_23950</name>
</gene>
<dbReference type="RefSeq" id="WP_017946640.1">
    <property type="nucleotide sequence ID" value="NZ_CP029188.1"/>
</dbReference>
<dbReference type="AlphaFoldDB" id="A0A2S1SZ09"/>
<reference evidence="1 2" key="1">
    <citation type="submission" date="2018-05" db="EMBL/GenBank/DDBJ databases">
        <title>Complete genome sequence of sponge-derived Streptomyces sp. HNM0039.</title>
        <authorList>
            <person name="Huang X."/>
            <person name="Zhou S."/>
        </authorList>
    </citation>
    <scope>NUCLEOTIDE SEQUENCE [LARGE SCALE GENOMIC DNA]</scope>
    <source>
        <strain evidence="1 2">HNM0039</strain>
    </source>
</reference>
<organism evidence="1 2">
    <name type="scientific">Streptomyces tirandamycinicus</name>
    <dbReference type="NCBI Taxonomy" id="2174846"/>
    <lineage>
        <taxon>Bacteria</taxon>
        <taxon>Bacillati</taxon>
        <taxon>Actinomycetota</taxon>
        <taxon>Actinomycetes</taxon>
        <taxon>Kitasatosporales</taxon>
        <taxon>Streptomycetaceae</taxon>
        <taxon>Streptomyces</taxon>
    </lineage>
</organism>
<sequence length="140" mass="16056">MSEITFQVDIAADRTRVHEALNSHDGLTGWWTTAVNREDEILFFDFPEAPEPFRLRRDRADRDEVRWTSVGAFPPHWSGTVIAWRLSDAPAADGTRVLFRHTGWPDEDPDLPPAAYTWGMLMTRLKQYAETGTPQPLFTL</sequence>
<dbReference type="CDD" id="cd07814">
    <property type="entry name" value="SRPBCC_CalC_Aha1-like"/>
    <property type="match status" value="1"/>
</dbReference>
<dbReference type="Proteomes" id="UP000244900">
    <property type="component" value="Chromosome"/>
</dbReference>
<dbReference type="InterPro" id="IPR023393">
    <property type="entry name" value="START-like_dom_sf"/>
</dbReference>
<keyword evidence="2" id="KW-1185">Reference proteome</keyword>
<evidence type="ECO:0000313" key="2">
    <source>
        <dbReference type="Proteomes" id="UP000244900"/>
    </source>
</evidence>
<dbReference type="KEGG" id="stir:DDW44_23950"/>
<proteinExistence type="predicted"/>